<proteinExistence type="predicted"/>
<comment type="caution">
    <text evidence="1">The sequence shown here is derived from an EMBL/GenBank/DDBJ whole genome shotgun (WGS) entry which is preliminary data.</text>
</comment>
<sequence>MISDSGNAHVFKLTLGEMTPEMGLIFIPDISGFTRFVQDTDFSTGRRIIYELLSAIIDENELMLRISEIEGDAIFFYKLGRPPSVFELLGQFERMRNAFHFRLEQINRLLGVKFDLTLKLIAHYGPIAEYDLRGFKKLYGQAVVEAHVLLKNEIASHSYALLTADLIEAAMMVQIEEVPVGIQSHTICRTNGEIVHICYTYYDFGQTGFES</sequence>
<evidence type="ECO:0000313" key="2">
    <source>
        <dbReference type="Proteomes" id="UP000632339"/>
    </source>
</evidence>
<dbReference type="EMBL" id="BMLI01000004">
    <property type="protein sequence ID" value="GGN13867.1"/>
    <property type="molecule type" value="Genomic_DNA"/>
</dbReference>
<dbReference type="Pfam" id="PF10851">
    <property type="entry name" value="DUF2652"/>
    <property type="match status" value="1"/>
</dbReference>
<protein>
    <recommendedName>
        <fullName evidence="3">DUF2652 domain-containing protein</fullName>
    </recommendedName>
</protein>
<keyword evidence="2" id="KW-1185">Reference proteome</keyword>
<accession>A0ABQ2IMM4</accession>
<evidence type="ECO:0008006" key="3">
    <source>
        <dbReference type="Google" id="ProtNLM"/>
    </source>
</evidence>
<dbReference type="InterPro" id="IPR020503">
    <property type="entry name" value="Uncharacterised_Rv2561"/>
</dbReference>
<reference evidence="2" key="1">
    <citation type="journal article" date="2019" name="Int. J. Syst. Evol. Microbiol.">
        <title>The Global Catalogue of Microorganisms (GCM) 10K type strain sequencing project: providing services to taxonomists for standard genome sequencing and annotation.</title>
        <authorList>
            <consortium name="The Broad Institute Genomics Platform"/>
            <consortium name="The Broad Institute Genome Sequencing Center for Infectious Disease"/>
            <person name="Wu L."/>
            <person name="Ma J."/>
        </authorList>
    </citation>
    <scope>NUCLEOTIDE SEQUENCE [LARGE SCALE GENOMIC DNA]</scope>
    <source>
        <strain evidence="2">CGMCC 1.6375</strain>
    </source>
</reference>
<evidence type="ECO:0000313" key="1">
    <source>
        <dbReference type="EMBL" id="GGN13867.1"/>
    </source>
</evidence>
<dbReference type="Proteomes" id="UP000632339">
    <property type="component" value="Unassembled WGS sequence"/>
</dbReference>
<name>A0ABQ2IMM4_9BACT</name>
<gene>
    <name evidence="1" type="ORF">GCM10010967_57550</name>
</gene>
<organism evidence="1 2">
    <name type="scientific">Dyadobacter beijingensis</name>
    <dbReference type="NCBI Taxonomy" id="365489"/>
    <lineage>
        <taxon>Bacteria</taxon>
        <taxon>Pseudomonadati</taxon>
        <taxon>Bacteroidota</taxon>
        <taxon>Cytophagia</taxon>
        <taxon>Cytophagales</taxon>
        <taxon>Spirosomataceae</taxon>
        <taxon>Dyadobacter</taxon>
    </lineage>
</organism>
<dbReference type="RefSeq" id="WP_019945461.1">
    <property type="nucleotide sequence ID" value="NZ_BMLI01000004.1"/>
</dbReference>